<name>A0A7W9A3M9_9CAUL</name>
<protein>
    <submittedName>
        <fullName evidence="3">D-alanyl-D-alanine carboxypeptidase</fullName>
        <ecNumber evidence="3">3.4.16.4</ecNumber>
    </submittedName>
</protein>
<accession>A0A7W9A3M9</accession>
<keyword evidence="3" id="KW-0378">Hydrolase</keyword>
<evidence type="ECO:0000259" key="2">
    <source>
        <dbReference type="Pfam" id="PF00144"/>
    </source>
</evidence>
<evidence type="ECO:0000313" key="3">
    <source>
        <dbReference type="EMBL" id="MBB5660809.1"/>
    </source>
</evidence>
<feature type="domain" description="Beta-lactamase-related" evidence="2">
    <location>
        <begin position="79"/>
        <end position="374"/>
    </location>
</feature>
<keyword evidence="3" id="KW-0645">Protease</keyword>
<proteinExistence type="predicted"/>
<organism evidence="3 4">
    <name type="scientific">Brevundimonas halotolerans</name>
    <dbReference type="NCBI Taxonomy" id="69670"/>
    <lineage>
        <taxon>Bacteria</taxon>
        <taxon>Pseudomonadati</taxon>
        <taxon>Pseudomonadota</taxon>
        <taxon>Alphaproteobacteria</taxon>
        <taxon>Caulobacterales</taxon>
        <taxon>Caulobacteraceae</taxon>
        <taxon>Brevundimonas</taxon>
    </lineage>
</organism>
<gene>
    <name evidence="3" type="ORF">FHS65_001560</name>
</gene>
<dbReference type="AlphaFoldDB" id="A0A7W9A3M9"/>
<dbReference type="SUPFAM" id="SSF56601">
    <property type="entry name" value="beta-lactamase/transpeptidase-like"/>
    <property type="match status" value="1"/>
</dbReference>
<sequence length="389" mass="40904">MRGLVLAGLIALWPTQLLAQTSSDAPPRPPLCEGAITRLGPPPLAAPDVDLWPASTFAATGREDAALDDVLTRASGAMGTDSMGAAVLDADGLWSGRAGANDAPLFWWASAGKLAVAIAVLQLVEEGAVSLDDPVSRWVDGVPLGERITLGMLLDHTSGLYSSNEAASVRADPRLRTIDELVAVARDEGSLFCPGQGWRYSNTNYWLLGAVLEAVEGQPLDQILTRRIVERAGLSGVRFVTPDDAVSDMQSLPPPDAARGEGMVHPAWVGAAGPMLATPEGAVSLLQAVLTGRLLPTERVRSMLDLPWPMFDQPMAYGRGLMLYEVPEPGRPLTWIGHSGGASGIKAAMVWSPVDQAYAAVVLTGPGSAEAAANALLRTRKRRQSPAGT</sequence>
<dbReference type="GO" id="GO:0009002">
    <property type="term" value="F:serine-type D-Ala-D-Ala carboxypeptidase activity"/>
    <property type="evidence" value="ECO:0007669"/>
    <property type="project" value="UniProtKB-EC"/>
</dbReference>
<evidence type="ECO:0000256" key="1">
    <source>
        <dbReference type="SAM" id="SignalP"/>
    </source>
</evidence>
<feature type="chain" id="PRO_5031223653" evidence="1">
    <location>
        <begin position="20"/>
        <end position="389"/>
    </location>
</feature>
<dbReference type="RefSeq" id="WP_164462001.1">
    <property type="nucleotide sequence ID" value="NZ_JACIJB010000005.1"/>
</dbReference>
<comment type="caution">
    <text evidence="3">The sequence shown here is derived from an EMBL/GenBank/DDBJ whole genome shotgun (WGS) entry which is preliminary data.</text>
</comment>
<dbReference type="EMBL" id="JACIJB010000005">
    <property type="protein sequence ID" value="MBB5660809.1"/>
    <property type="molecule type" value="Genomic_DNA"/>
</dbReference>
<dbReference type="PANTHER" id="PTHR46825">
    <property type="entry name" value="D-ALANYL-D-ALANINE-CARBOXYPEPTIDASE/ENDOPEPTIDASE AMPH"/>
    <property type="match status" value="1"/>
</dbReference>
<dbReference type="InterPro" id="IPR001466">
    <property type="entry name" value="Beta-lactam-related"/>
</dbReference>
<keyword evidence="1" id="KW-0732">Signal</keyword>
<dbReference type="Proteomes" id="UP000548978">
    <property type="component" value="Unassembled WGS sequence"/>
</dbReference>
<evidence type="ECO:0000313" key="4">
    <source>
        <dbReference type="Proteomes" id="UP000548978"/>
    </source>
</evidence>
<keyword evidence="3" id="KW-0121">Carboxypeptidase</keyword>
<feature type="signal peptide" evidence="1">
    <location>
        <begin position="1"/>
        <end position="19"/>
    </location>
</feature>
<keyword evidence="4" id="KW-1185">Reference proteome</keyword>
<dbReference type="Gene3D" id="3.40.710.10">
    <property type="entry name" value="DD-peptidase/beta-lactamase superfamily"/>
    <property type="match status" value="1"/>
</dbReference>
<dbReference type="InterPro" id="IPR050491">
    <property type="entry name" value="AmpC-like"/>
</dbReference>
<reference evidence="3 4" key="1">
    <citation type="submission" date="2020-08" db="EMBL/GenBank/DDBJ databases">
        <title>Genomic Encyclopedia of Type Strains, Phase IV (KMG-IV): sequencing the most valuable type-strain genomes for metagenomic binning, comparative biology and taxonomic classification.</title>
        <authorList>
            <person name="Goeker M."/>
        </authorList>
    </citation>
    <scope>NUCLEOTIDE SEQUENCE [LARGE SCALE GENOMIC DNA]</scope>
    <source>
        <strain evidence="3 4">DSM 24448</strain>
    </source>
</reference>
<dbReference type="PANTHER" id="PTHR46825:SF7">
    <property type="entry name" value="D-ALANYL-D-ALANINE CARBOXYPEPTIDASE"/>
    <property type="match status" value="1"/>
</dbReference>
<dbReference type="InterPro" id="IPR012338">
    <property type="entry name" value="Beta-lactam/transpept-like"/>
</dbReference>
<dbReference type="EC" id="3.4.16.4" evidence="3"/>
<dbReference type="Pfam" id="PF00144">
    <property type="entry name" value="Beta-lactamase"/>
    <property type="match status" value="1"/>
</dbReference>